<dbReference type="AlphaFoldDB" id="A0A2R8AAY5"/>
<keyword evidence="1" id="KW-0442">Lipid degradation</keyword>
<organism evidence="4 5">
    <name type="scientific">Pontivivens insulae</name>
    <dbReference type="NCBI Taxonomy" id="1639689"/>
    <lineage>
        <taxon>Bacteria</taxon>
        <taxon>Pseudomonadati</taxon>
        <taxon>Pseudomonadota</taxon>
        <taxon>Alphaproteobacteria</taxon>
        <taxon>Rhodobacterales</taxon>
        <taxon>Paracoccaceae</taxon>
        <taxon>Pontivivens</taxon>
    </lineage>
</organism>
<evidence type="ECO:0000313" key="5">
    <source>
        <dbReference type="Proteomes" id="UP000244932"/>
    </source>
</evidence>
<dbReference type="PIRSF" id="PIRSF006162">
    <property type="entry name" value="PgpA"/>
    <property type="match status" value="1"/>
</dbReference>
<keyword evidence="1" id="KW-0460">Magnesium</keyword>
<keyword evidence="1 4" id="KW-0378">Hydrolase</keyword>
<keyword evidence="1" id="KW-1003">Cell membrane</keyword>
<accession>A0A2R8AAY5</accession>
<keyword evidence="5" id="KW-1185">Reference proteome</keyword>
<dbReference type="CDD" id="cd06971">
    <property type="entry name" value="PgpA"/>
    <property type="match status" value="1"/>
</dbReference>
<keyword evidence="1" id="KW-0443">Lipid metabolism</keyword>
<feature type="transmembrane region" description="Helical" evidence="2">
    <location>
        <begin position="101"/>
        <end position="118"/>
    </location>
</feature>
<dbReference type="InterPro" id="IPR036681">
    <property type="entry name" value="PgpA-like_sf"/>
</dbReference>
<feature type="transmembrane region" description="Helical" evidence="2">
    <location>
        <begin position="31"/>
        <end position="54"/>
    </location>
</feature>
<keyword evidence="1 2" id="KW-0472">Membrane</keyword>
<dbReference type="GO" id="GO:0008962">
    <property type="term" value="F:phosphatidylglycerophosphatase activity"/>
    <property type="evidence" value="ECO:0007669"/>
    <property type="project" value="UniProtKB-EC"/>
</dbReference>
<dbReference type="Proteomes" id="UP000244932">
    <property type="component" value="Unassembled WGS sequence"/>
</dbReference>
<evidence type="ECO:0000313" key="4">
    <source>
        <dbReference type="EMBL" id="SPF29379.1"/>
    </source>
</evidence>
<dbReference type="RefSeq" id="WP_108782083.1">
    <property type="nucleotide sequence ID" value="NZ_OMKW01000002.1"/>
</dbReference>
<dbReference type="EC" id="3.1.3.27" evidence="1"/>
<comment type="subcellular location">
    <subcellularLocation>
        <location evidence="1">Cell inner membrane</location>
        <topology evidence="1">Multi-pass membrane protein</topology>
    </subcellularLocation>
</comment>
<dbReference type="GO" id="GO:0046872">
    <property type="term" value="F:metal ion binding"/>
    <property type="evidence" value="ECO:0007669"/>
    <property type="project" value="UniProtKB-KW"/>
</dbReference>
<keyword evidence="2" id="KW-1133">Transmembrane helix</keyword>
<dbReference type="GO" id="GO:0006655">
    <property type="term" value="P:phosphatidylglycerol biosynthetic process"/>
    <property type="evidence" value="ECO:0007669"/>
    <property type="project" value="UniProtKB-UniPathway"/>
</dbReference>
<sequence length="165" mass="17699">MMVARLIASFGGVGFLPKAPGTWGSLAALPFAWLLHGLGGPFLLTIGILAAILIGVRATQEVTRDAKDHDPGWVVIDEVAGQWIALWPLSIGMVMAGSDPWVFPWPGVLGGFFLFRLFDIWKPGPVGWADRRGGPWGVMLDDVFAGLFAAIVLVATAWLGHQVLL</sequence>
<proteinExistence type="predicted"/>
<feature type="transmembrane region" description="Helical" evidence="2">
    <location>
        <begin position="139"/>
        <end position="159"/>
    </location>
</feature>
<comment type="catalytic activity">
    <reaction evidence="1">
        <text>a 1,2-diacyl-sn-glycero-3-phospho-(1'-sn-glycero-3'-phosphate) + H2O = a 1,2-diacyl-sn-glycero-3-phospho-(1'-sn-glycerol) + phosphate</text>
        <dbReference type="Rhea" id="RHEA:33751"/>
        <dbReference type="ChEBI" id="CHEBI:15377"/>
        <dbReference type="ChEBI" id="CHEBI:43474"/>
        <dbReference type="ChEBI" id="CHEBI:60110"/>
        <dbReference type="ChEBI" id="CHEBI:64716"/>
        <dbReference type="EC" id="3.1.3.27"/>
    </reaction>
</comment>
<dbReference type="SUPFAM" id="SSF101307">
    <property type="entry name" value="YutG-like"/>
    <property type="match status" value="1"/>
</dbReference>
<name>A0A2R8AAY5_9RHOB</name>
<dbReference type="UniPathway" id="UPA00084">
    <property type="reaction ID" value="UER00504"/>
</dbReference>
<keyword evidence="1" id="KW-0997">Cell inner membrane</keyword>
<dbReference type="InterPro" id="IPR007686">
    <property type="entry name" value="YutG/PgpA"/>
</dbReference>
<evidence type="ECO:0000256" key="2">
    <source>
        <dbReference type="SAM" id="Phobius"/>
    </source>
</evidence>
<keyword evidence="1" id="KW-1208">Phospholipid metabolism</keyword>
<gene>
    <name evidence="4" type="primary">pgpA</name>
    <name evidence="4" type="ORF">POI8812_01687</name>
</gene>
<dbReference type="PANTHER" id="PTHR36305">
    <property type="entry name" value="PHOSPHATIDYLGLYCEROPHOSPHATASE A"/>
    <property type="match status" value="1"/>
</dbReference>
<evidence type="ECO:0000256" key="1">
    <source>
        <dbReference type="PIRNR" id="PIRNR006162"/>
    </source>
</evidence>
<dbReference type="GO" id="GO:0009395">
    <property type="term" value="P:phospholipid catabolic process"/>
    <property type="evidence" value="ECO:0007669"/>
    <property type="project" value="UniProtKB-KW"/>
</dbReference>
<keyword evidence="1" id="KW-0479">Metal-binding</keyword>
<dbReference type="EMBL" id="OMKW01000002">
    <property type="protein sequence ID" value="SPF29379.1"/>
    <property type="molecule type" value="Genomic_DNA"/>
</dbReference>
<protein>
    <recommendedName>
        <fullName evidence="1">Phosphatidylglycerophosphatase A</fullName>
        <ecNumber evidence="1">3.1.3.27</ecNumber>
    </recommendedName>
    <alternativeName>
        <fullName evidence="1">Phosphatidylglycerolphosphate phosphatase A</fullName>
    </alternativeName>
</protein>
<dbReference type="Pfam" id="PF04608">
    <property type="entry name" value="PgpA"/>
    <property type="match status" value="1"/>
</dbReference>
<comment type="function">
    <text evidence="1">Lipid phosphatase which dephosphorylates phosphatidylglycerophosphate (PGP) to phosphatidylglycerol (PG).</text>
</comment>
<evidence type="ECO:0000259" key="3">
    <source>
        <dbReference type="Pfam" id="PF04608"/>
    </source>
</evidence>
<dbReference type="GO" id="GO:0005886">
    <property type="term" value="C:plasma membrane"/>
    <property type="evidence" value="ECO:0007669"/>
    <property type="project" value="UniProtKB-SubCell"/>
</dbReference>
<reference evidence="4 5" key="1">
    <citation type="submission" date="2018-03" db="EMBL/GenBank/DDBJ databases">
        <authorList>
            <person name="Keele B.F."/>
        </authorList>
    </citation>
    <scope>NUCLEOTIDE SEQUENCE [LARGE SCALE GENOMIC DNA]</scope>
    <source>
        <strain evidence="4 5">CeCT 8812</strain>
    </source>
</reference>
<keyword evidence="1 2" id="KW-0812">Transmembrane</keyword>
<dbReference type="OrthoDB" id="9804091at2"/>
<keyword evidence="1" id="KW-0595">Phospholipid degradation</keyword>
<feature type="domain" description="YutG/PgpA" evidence="3">
    <location>
        <begin position="6"/>
        <end position="155"/>
    </location>
</feature>
<dbReference type="PANTHER" id="PTHR36305:SF1">
    <property type="entry name" value="PHOSPHATIDYLGLYCEROPHOSPHATASE A"/>
    <property type="match status" value="1"/>
</dbReference>
<dbReference type="InterPro" id="IPR026037">
    <property type="entry name" value="PgpA"/>
</dbReference>
<comment type="pathway">
    <text evidence="1">Phospholipid metabolism; phosphatidylglycerol biosynthesis; phosphatidylglycerol from CDP-diacylglycerol: step 2/2.</text>
</comment>
<comment type="cofactor">
    <cofactor evidence="1">
        <name>Mg(2+)</name>
        <dbReference type="ChEBI" id="CHEBI:18420"/>
    </cofactor>
</comment>